<dbReference type="Proteomes" id="UP000694864">
    <property type="component" value="Chromosome 10"/>
</dbReference>
<evidence type="ECO:0000313" key="8">
    <source>
        <dbReference type="RefSeq" id="XP_010435286.1"/>
    </source>
</evidence>
<dbReference type="InterPro" id="IPR010264">
    <property type="entry name" value="Self-incomp_S1"/>
</dbReference>
<organism evidence="7 8">
    <name type="scientific">Camelina sativa</name>
    <name type="common">False flax</name>
    <name type="synonym">Myagrum sativum</name>
    <dbReference type="NCBI Taxonomy" id="90675"/>
    <lineage>
        <taxon>Eukaryota</taxon>
        <taxon>Viridiplantae</taxon>
        <taxon>Streptophyta</taxon>
        <taxon>Embryophyta</taxon>
        <taxon>Tracheophyta</taxon>
        <taxon>Spermatophyta</taxon>
        <taxon>Magnoliopsida</taxon>
        <taxon>eudicotyledons</taxon>
        <taxon>Gunneridae</taxon>
        <taxon>Pentapetalae</taxon>
        <taxon>rosids</taxon>
        <taxon>malvids</taxon>
        <taxon>Brassicales</taxon>
        <taxon>Brassicaceae</taxon>
        <taxon>Camelineae</taxon>
        <taxon>Camelina</taxon>
    </lineage>
</organism>
<dbReference type="GeneID" id="104719128"/>
<gene>
    <name evidence="8" type="primary">LOC104719128</name>
</gene>
<keyword evidence="7" id="KW-1185">Reference proteome</keyword>
<dbReference type="Pfam" id="PF05938">
    <property type="entry name" value="Self-incomp_S1"/>
    <property type="match status" value="1"/>
</dbReference>
<accession>A0ABM0U3K0</accession>
<dbReference type="RefSeq" id="XP_010435286.1">
    <property type="nucleotide sequence ID" value="XM_010436984.1"/>
</dbReference>
<reference evidence="8" key="2">
    <citation type="submission" date="2025-08" db="UniProtKB">
        <authorList>
            <consortium name="RefSeq"/>
        </authorList>
    </citation>
    <scope>IDENTIFICATION</scope>
    <source>
        <tissue evidence="8">Leaf</tissue>
    </source>
</reference>
<dbReference type="PANTHER" id="PTHR31232">
    <property type="match status" value="1"/>
</dbReference>
<comment type="subcellular location">
    <subcellularLocation>
        <location evidence="1 6">Secreted</location>
    </subcellularLocation>
</comment>
<evidence type="ECO:0000313" key="7">
    <source>
        <dbReference type="Proteomes" id="UP000694864"/>
    </source>
</evidence>
<evidence type="ECO:0000256" key="2">
    <source>
        <dbReference type="ARBA" id="ARBA00005581"/>
    </source>
</evidence>
<sequence length="152" mass="17601">MASITNQIFIFTLTIFFLVFLKASSAFENHSSTNGFLPFASKHVIIINKLISRATMTVHCTNKGEDLGVKTLPFGASFDFKFRVNLRKTTRYTCTFEWPNTKATFDIFKVDRDDNPRGKYRVCSECIWNIFELSPCRDRRDGGQPECFRWDS</sequence>
<feature type="chain" id="PRO_5044963942" description="S-protein homolog" evidence="6">
    <location>
        <begin position="27"/>
        <end position="152"/>
    </location>
</feature>
<proteinExistence type="inferred from homology"/>
<protein>
    <recommendedName>
        <fullName evidence="6">S-protein homolog</fullName>
    </recommendedName>
</protein>
<evidence type="ECO:0000256" key="6">
    <source>
        <dbReference type="RuleBase" id="RU367044"/>
    </source>
</evidence>
<evidence type="ECO:0000256" key="4">
    <source>
        <dbReference type="ARBA" id="ARBA00022525"/>
    </source>
</evidence>
<evidence type="ECO:0000256" key="3">
    <source>
        <dbReference type="ARBA" id="ARBA00022471"/>
    </source>
</evidence>
<name>A0ABM0U3K0_CAMSA</name>
<keyword evidence="5 6" id="KW-0732">Signal</keyword>
<feature type="signal peptide" evidence="6">
    <location>
        <begin position="1"/>
        <end position="26"/>
    </location>
</feature>
<dbReference type="PANTHER" id="PTHR31232:SF158">
    <property type="entry name" value="S-PROTEIN HOMOLOG"/>
    <property type="match status" value="1"/>
</dbReference>
<evidence type="ECO:0000256" key="1">
    <source>
        <dbReference type="ARBA" id="ARBA00004613"/>
    </source>
</evidence>
<reference evidence="7" key="1">
    <citation type="journal article" date="2014" name="Nat. Commun.">
        <title>The emerging biofuel crop Camelina sativa retains a highly undifferentiated hexaploid genome structure.</title>
        <authorList>
            <person name="Kagale S."/>
            <person name="Koh C."/>
            <person name="Nixon J."/>
            <person name="Bollina V."/>
            <person name="Clarke W.E."/>
            <person name="Tuteja R."/>
            <person name="Spillane C."/>
            <person name="Robinson S.J."/>
            <person name="Links M.G."/>
            <person name="Clarke C."/>
            <person name="Higgins E.E."/>
            <person name="Huebert T."/>
            <person name="Sharpe A.G."/>
            <person name="Parkin I.A."/>
        </authorList>
    </citation>
    <scope>NUCLEOTIDE SEQUENCE [LARGE SCALE GENOMIC DNA]</scope>
    <source>
        <strain evidence="7">cv. DH55</strain>
    </source>
</reference>
<evidence type="ECO:0000256" key="5">
    <source>
        <dbReference type="ARBA" id="ARBA00022729"/>
    </source>
</evidence>
<comment type="similarity">
    <text evidence="2 6">Belongs to the plant self-incompatibility (S1) protein family.</text>
</comment>
<keyword evidence="3 6" id="KW-0713">Self-incompatibility</keyword>
<keyword evidence="4 6" id="KW-0964">Secreted</keyword>